<dbReference type="Gene3D" id="3.40.630.30">
    <property type="match status" value="1"/>
</dbReference>
<gene>
    <name evidence="2" type="ORF">BC008_11885</name>
</gene>
<feature type="domain" description="N-acetyltransferase" evidence="1">
    <location>
        <begin position="26"/>
        <end position="160"/>
    </location>
</feature>
<proteinExistence type="predicted"/>
<dbReference type="EMBL" id="LMTZ01000146">
    <property type="protein sequence ID" value="KST63006.1"/>
    <property type="molecule type" value="Genomic_DNA"/>
</dbReference>
<dbReference type="Proteomes" id="UP000053372">
    <property type="component" value="Unassembled WGS sequence"/>
</dbReference>
<name>A0A0V7ZEP1_9CYAN</name>
<organism evidence="2 3">
    <name type="scientific">Mastigocoleus testarum BC008</name>
    <dbReference type="NCBI Taxonomy" id="371196"/>
    <lineage>
        <taxon>Bacteria</taxon>
        <taxon>Bacillati</taxon>
        <taxon>Cyanobacteriota</taxon>
        <taxon>Cyanophyceae</taxon>
        <taxon>Nostocales</taxon>
        <taxon>Hapalosiphonaceae</taxon>
        <taxon>Mastigocoleus</taxon>
    </lineage>
</organism>
<keyword evidence="3" id="KW-1185">Reference proteome</keyword>
<dbReference type="RefSeq" id="WP_027841719.1">
    <property type="nucleotide sequence ID" value="NZ_LMTZ01000146.1"/>
</dbReference>
<dbReference type="SUPFAM" id="SSF55729">
    <property type="entry name" value="Acyl-CoA N-acyltransferases (Nat)"/>
    <property type="match status" value="1"/>
</dbReference>
<comment type="caution">
    <text evidence="2">The sequence shown here is derived from an EMBL/GenBank/DDBJ whole genome shotgun (WGS) entry which is preliminary data.</text>
</comment>
<sequence length="160" mass="17761">MPDMLVKLYNLPSLEAEMDKKQQEGIIIRRAIAPEKHLVLAWVEKHFNSHWVSECDVSFHNKPPSCWIAIEKEKLIGFACYESTCKNFFGPMGVDEAARGRGVGRALLLASLHDMRVQGYAYAVIGGAGAVEFYQKTAGAVVIEDSKPGIYSGMLRDKSI</sequence>
<keyword evidence="2" id="KW-0808">Transferase</keyword>
<protein>
    <submittedName>
        <fullName evidence="2">GNAT family acetyltransferase</fullName>
    </submittedName>
</protein>
<dbReference type="Pfam" id="PF00583">
    <property type="entry name" value="Acetyltransf_1"/>
    <property type="match status" value="1"/>
</dbReference>
<dbReference type="InterPro" id="IPR016181">
    <property type="entry name" value="Acyl_CoA_acyltransferase"/>
</dbReference>
<accession>A0A0V7ZEP1</accession>
<dbReference type="AlphaFoldDB" id="A0A0V7ZEP1"/>
<evidence type="ECO:0000259" key="1">
    <source>
        <dbReference type="PROSITE" id="PS51186"/>
    </source>
</evidence>
<dbReference type="OrthoDB" id="4016818at2"/>
<dbReference type="GO" id="GO:0016747">
    <property type="term" value="F:acyltransferase activity, transferring groups other than amino-acyl groups"/>
    <property type="evidence" value="ECO:0007669"/>
    <property type="project" value="InterPro"/>
</dbReference>
<evidence type="ECO:0000313" key="2">
    <source>
        <dbReference type="EMBL" id="KST63006.1"/>
    </source>
</evidence>
<reference evidence="2 3" key="1">
    <citation type="journal article" date="2015" name="Genome Announc.">
        <title>Draft Genome of the Euendolithic (true boring) Cyanobacterium Mastigocoleus testarum strain BC008.</title>
        <authorList>
            <person name="Guida B.S."/>
            <person name="Garcia-Pichel F."/>
        </authorList>
    </citation>
    <scope>NUCLEOTIDE SEQUENCE [LARGE SCALE GENOMIC DNA]</scope>
    <source>
        <strain evidence="2 3">BC008</strain>
    </source>
</reference>
<dbReference type="PROSITE" id="PS51186">
    <property type="entry name" value="GNAT"/>
    <property type="match status" value="1"/>
</dbReference>
<dbReference type="InterPro" id="IPR000182">
    <property type="entry name" value="GNAT_dom"/>
</dbReference>
<dbReference type="CDD" id="cd04301">
    <property type="entry name" value="NAT_SF"/>
    <property type="match status" value="1"/>
</dbReference>
<evidence type="ECO:0000313" key="3">
    <source>
        <dbReference type="Proteomes" id="UP000053372"/>
    </source>
</evidence>